<dbReference type="SMART" id="SM00268">
    <property type="entry name" value="ACTIN"/>
    <property type="match status" value="1"/>
</dbReference>
<comment type="similarity">
    <text evidence="1">Belongs to the actin family.</text>
</comment>
<accession>A0ABR0I705</accession>
<dbReference type="Pfam" id="PF00022">
    <property type="entry name" value="Actin"/>
    <property type="match status" value="1"/>
</dbReference>
<dbReference type="PRINTS" id="PR00190">
    <property type="entry name" value="ACTIN"/>
</dbReference>
<dbReference type="Gene3D" id="3.90.640.10">
    <property type="entry name" value="Actin, Chain A, domain 4"/>
    <property type="match status" value="1"/>
</dbReference>
<evidence type="ECO:0008006" key="4">
    <source>
        <dbReference type="Google" id="ProtNLM"/>
    </source>
</evidence>
<gene>
    <name evidence="2" type="ORF">QC764_507660</name>
</gene>
<dbReference type="EMBL" id="JAFFHC010000005">
    <property type="protein sequence ID" value="KAK4675942.1"/>
    <property type="molecule type" value="Genomic_DNA"/>
</dbReference>
<dbReference type="InterPro" id="IPR004001">
    <property type="entry name" value="Actin_CS"/>
</dbReference>
<dbReference type="Proteomes" id="UP001323617">
    <property type="component" value="Unassembled WGS sequence"/>
</dbReference>
<dbReference type="SUPFAM" id="SSF53067">
    <property type="entry name" value="Actin-like ATPase domain"/>
    <property type="match status" value="2"/>
</dbReference>
<dbReference type="RefSeq" id="XP_062799412.1">
    <property type="nucleotide sequence ID" value="XM_062948018.1"/>
</dbReference>
<dbReference type="GeneID" id="87968883"/>
<reference evidence="2 3" key="1">
    <citation type="journal article" date="2023" name="bioRxiv">
        <title>High-quality genome assemblies of four members of thePodospora anserinaspecies complex.</title>
        <authorList>
            <person name="Ament-Velasquez S.L."/>
            <person name="Vogan A.A."/>
            <person name="Wallerman O."/>
            <person name="Hartmann F."/>
            <person name="Gautier V."/>
            <person name="Silar P."/>
            <person name="Giraud T."/>
            <person name="Johannesson H."/>
        </authorList>
    </citation>
    <scope>NUCLEOTIDE SEQUENCE [LARGE SCALE GENOMIC DNA]</scope>
    <source>
        <strain evidence="2 3">CBS 124.78</strain>
    </source>
</reference>
<dbReference type="PANTHER" id="PTHR11937">
    <property type="entry name" value="ACTIN"/>
    <property type="match status" value="1"/>
</dbReference>
<sequence>MDMEDTAPAIVIDTGSLIMKAGFAGDEYPTTVFRMYLKRSNTETEELLTSAPASVVGRPKDHKTSADVCGKENYVGDEAQSKRGILELCYPIEQGVITDWQDVEAIWHHALYHELRVEPHEHPILMEHALFTPDTSKEKMTQIIFETFNVPAFYVALNPSLALYGMGRTTGLVVESGDSVTHAVPLVHGGHEGLGVPVRDAIRRLDLGGRHITDYMIKLLRESGHNFVPTTSEHEVVENIKHLRCYTAFDFENETRLWVERESDPTFQLHEISHELPDGQVINLTNERFRGPEAMFRPSVLGLESGGIHALVCDAIMKCDSSIQKELFGSIFLAGGNMMFSGLANRLQKEIVEMAPSYMSVKVVVSPGMKYLTWVGGSVLASLSTFEDMCISSQEYDEMGPSGVHRKCLA</sequence>
<name>A0ABR0I705_9PEZI</name>
<evidence type="ECO:0000256" key="1">
    <source>
        <dbReference type="RuleBase" id="RU000487"/>
    </source>
</evidence>
<proteinExistence type="inferred from homology"/>
<evidence type="ECO:0000313" key="3">
    <source>
        <dbReference type="Proteomes" id="UP001323617"/>
    </source>
</evidence>
<comment type="caution">
    <text evidence="2">The sequence shown here is derived from an EMBL/GenBank/DDBJ whole genome shotgun (WGS) entry which is preliminary data.</text>
</comment>
<dbReference type="Gene3D" id="3.30.420.40">
    <property type="match status" value="2"/>
</dbReference>
<dbReference type="InterPro" id="IPR004000">
    <property type="entry name" value="Actin"/>
</dbReference>
<evidence type="ECO:0000313" key="2">
    <source>
        <dbReference type="EMBL" id="KAK4675942.1"/>
    </source>
</evidence>
<keyword evidence="3" id="KW-1185">Reference proteome</keyword>
<dbReference type="InterPro" id="IPR043129">
    <property type="entry name" value="ATPase_NBD"/>
</dbReference>
<protein>
    <recommendedName>
        <fullName evidence="4">Actin</fullName>
    </recommendedName>
</protein>
<organism evidence="2 3">
    <name type="scientific">Podospora pseudoanserina</name>
    <dbReference type="NCBI Taxonomy" id="2609844"/>
    <lineage>
        <taxon>Eukaryota</taxon>
        <taxon>Fungi</taxon>
        <taxon>Dikarya</taxon>
        <taxon>Ascomycota</taxon>
        <taxon>Pezizomycotina</taxon>
        <taxon>Sordariomycetes</taxon>
        <taxon>Sordariomycetidae</taxon>
        <taxon>Sordariales</taxon>
        <taxon>Podosporaceae</taxon>
        <taxon>Podospora</taxon>
    </lineage>
</organism>
<dbReference type="PROSITE" id="PS00406">
    <property type="entry name" value="ACTINS_1"/>
    <property type="match status" value="1"/>
</dbReference>